<dbReference type="Proteomes" id="UP001178322">
    <property type="component" value="Chromosome"/>
</dbReference>
<proteinExistence type="predicted"/>
<organism evidence="1 2">
    <name type="scientific">Lysinibacillus pakistanensis</name>
    <dbReference type="NCBI Taxonomy" id="759811"/>
    <lineage>
        <taxon>Bacteria</taxon>
        <taxon>Bacillati</taxon>
        <taxon>Bacillota</taxon>
        <taxon>Bacilli</taxon>
        <taxon>Bacillales</taxon>
        <taxon>Bacillaceae</taxon>
        <taxon>Lysinibacillus</taxon>
    </lineage>
</organism>
<dbReference type="AlphaFoldDB" id="A0AAX3WX73"/>
<dbReference type="EMBL" id="CP126101">
    <property type="protein sequence ID" value="WHY52478.1"/>
    <property type="molecule type" value="Genomic_DNA"/>
</dbReference>
<sequence length="77" mass="9246">MYVEVMDRIAEVKNRNGGRADRAVEVADRMIEMTDRAVSRMWDGSFKMREWDFLTILCFYIFKKRACKIHEICIYCI</sequence>
<evidence type="ECO:0000313" key="1">
    <source>
        <dbReference type="EMBL" id="WHY52478.1"/>
    </source>
</evidence>
<reference evidence="1" key="1">
    <citation type="submission" date="2023-05" db="EMBL/GenBank/DDBJ databases">
        <title>Comparative genomics of Bacillaceae isolates and their secondary metabolite potential.</title>
        <authorList>
            <person name="Song L."/>
            <person name="Nielsen L.J."/>
            <person name="Mohite O."/>
            <person name="Xu X."/>
            <person name="Weber T."/>
            <person name="Kovacs A.T."/>
        </authorList>
    </citation>
    <scope>NUCLEOTIDE SEQUENCE</scope>
    <source>
        <strain evidence="1">LY1</strain>
    </source>
</reference>
<name>A0AAX3WX73_9BACI</name>
<gene>
    <name evidence="1" type="ORF">QNH24_04380</name>
</gene>
<protein>
    <submittedName>
        <fullName evidence="1">Uncharacterized protein</fullName>
    </submittedName>
</protein>
<accession>A0AAX3WX73</accession>
<evidence type="ECO:0000313" key="2">
    <source>
        <dbReference type="Proteomes" id="UP001178322"/>
    </source>
</evidence>
<dbReference type="RefSeq" id="WP_283870916.1">
    <property type="nucleotide sequence ID" value="NZ_CP126101.1"/>
</dbReference>